<feature type="domain" description="SH3" evidence="4">
    <location>
        <begin position="3"/>
        <end position="63"/>
    </location>
</feature>
<dbReference type="Gene3D" id="2.30.30.40">
    <property type="entry name" value="SH3 Domains"/>
    <property type="match status" value="2"/>
</dbReference>
<proteinExistence type="predicted"/>
<dbReference type="Proteomes" id="UP000324800">
    <property type="component" value="Unassembled WGS sequence"/>
</dbReference>
<feature type="region of interest" description="Disordered" evidence="3">
    <location>
        <begin position="143"/>
        <end position="188"/>
    </location>
</feature>
<dbReference type="OrthoDB" id="10255128at2759"/>
<evidence type="ECO:0000259" key="4">
    <source>
        <dbReference type="PROSITE" id="PS50002"/>
    </source>
</evidence>
<comment type="caution">
    <text evidence="5">The sequence shown here is derived from an EMBL/GenBank/DDBJ whole genome shotgun (WGS) entry which is preliminary data.</text>
</comment>
<evidence type="ECO:0000256" key="2">
    <source>
        <dbReference type="PROSITE-ProRule" id="PRU00192"/>
    </source>
</evidence>
<feature type="region of interest" description="Disordered" evidence="3">
    <location>
        <begin position="334"/>
        <end position="372"/>
    </location>
</feature>
<dbReference type="InterPro" id="IPR036028">
    <property type="entry name" value="SH3-like_dom_sf"/>
</dbReference>
<protein>
    <recommendedName>
        <fullName evidence="4">SH3 domain-containing protein</fullName>
    </recommendedName>
</protein>
<accession>A0A5J4VE69</accession>
<feature type="compositionally biased region" description="Low complexity" evidence="3">
    <location>
        <begin position="149"/>
        <end position="167"/>
    </location>
</feature>
<dbReference type="SMART" id="SM00326">
    <property type="entry name" value="SH3"/>
    <property type="match status" value="2"/>
</dbReference>
<dbReference type="EMBL" id="SNRW01007719">
    <property type="protein sequence ID" value="KAA6380775.1"/>
    <property type="molecule type" value="Genomic_DNA"/>
</dbReference>
<feature type="compositionally biased region" description="Polar residues" evidence="3">
    <location>
        <begin position="168"/>
        <end position="188"/>
    </location>
</feature>
<organism evidence="5 6">
    <name type="scientific">Streblomastix strix</name>
    <dbReference type="NCBI Taxonomy" id="222440"/>
    <lineage>
        <taxon>Eukaryota</taxon>
        <taxon>Metamonada</taxon>
        <taxon>Preaxostyla</taxon>
        <taxon>Oxymonadida</taxon>
        <taxon>Streblomastigidae</taxon>
        <taxon>Streblomastix</taxon>
    </lineage>
</organism>
<keyword evidence="1 2" id="KW-0728">SH3 domain</keyword>
<feature type="compositionally biased region" description="Low complexity" evidence="3">
    <location>
        <begin position="79"/>
        <end position="94"/>
    </location>
</feature>
<dbReference type="PROSITE" id="PS50002">
    <property type="entry name" value="SH3"/>
    <property type="match status" value="1"/>
</dbReference>
<evidence type="ECO:0000256" key="3">
    <source>
        <dbReference type="SAM" id="MobiDB-lite"/>
    </source>
</evidence>
<evidence type="ECO:0000313" key="5">
    <source>
        <dbReference type="EMBL" id="KAA6380775.1"/>
    </source>
</evidence>
<dbReference type="AlphaFoldDB" id="A0A5J4VE69"/>
<reference evidence="5 6" key="1">
    <citation type="submission" date="2019-03" db="EMBL/GenBank/DDBJ databases">
        <title>Single cell metagenomics reveals metabolic interactions within the superorganism composed of flagellate Streblomastix strix and complex community of Bacteroidetes bacteria on its surface.</title>
        <authorList>
            <person name="Treitli S.C."/>
            <person name="Kolisko M."/>
            <person name="Husnik F."/>
            <person name="Keeling P."/>
            <person name="Hampl V."/>
        </authorList>
    </citation>
    <scope>NUCLEOTIDE SEQUENCE [LARGE SCALE GENOMIC DNA]</scope>
    <source>
        <strain evidence="5">ST1C</strain>
    </source>
</reference>
<feature type="region of interest" description="Disordered" evidence="3">
    <location>
        <begin position="79"/>
        <end position="102"/>
    </location>
</feature>
<name>A0A5J4VE69_9EUKA</name>
<dbReference type="InterPro" id="IPR001452">
    <property type="entry name" value="SH3_domain"/>
</dbReference>
<evidence type="ECO:0000256" key="1">
    <source>
        <dbReference type="ARBA" id="ARBA00022443"/>
    </source>
</evidence>
<evidence type="ECO:0000313" key="6">
    <source>
        <dbReference type="Proteomes" id="UP000324800"/>
    </source>
</evidence>
<gene>
    <name evidence="5" type="ORF">EZS28_023698</name>
</gene>
<dbReference type="SUPFAM" id="SSF50044">
    <property type="entry name" value="SH3-domain"/>
    <property type="match status" value="2"/>
</dbReference>
<sequence>MTGSVEQYEAIKDYPGRAGDAQFLPVTKGDIVNLISKEAVFLKVEKNGQIGKVPKGMLRNCATKPTMILNTVSIEQNVLPPSQSQPSLPQYPQSARQIQPKVKPLQNPEIKPQVQQQSSSSANLHSNVVQVHTLQRAATWIQPTHKQNEQSQSPSSSSSYQTLHQQQLNQRSAGSNTLKPKSQVEQSIQQNIHQIAHVPTEPTIPLTSRSNSEAQSTFEVGAWYEILADFPDQFTDKKFLSVKKGDRVQLQKINLKGWNQVLLDDKFGLIPSSYMRRLTDQECKSFIPVKVPTVVQVEAVQEPEVQVAIQPIIQAPQQPVVRVAVQPTVQPVYNPPQQQVQQPTRQQQVQQPPVQQQEQQPQPQQEQQPQPQYELGPEEVVELCTNCVELAVTCIQFLQDECVIC</sequence>